<protein>
    <submittedName>
        <fullName evidence="1">Uncharacterized protein</fullName>
    </submittedName>
</protein>
<evidence type="ECO:0000313" key="2">
    <source>
        <dbReference type="Proteomes" id="UP000011713"/>
    </source>
</evidence>
<evidence type="ECO:0000313" key="1">
    <source>
        <dbReference type="EnsemblProtists" id="HpaP803865"/>
    </source>
</evidence>
<dbReference type="EMBL" id="JH598116">
    <property type="status" value="NOT_ANNOTATED_CDS"/>
    <property type="molecule type" value="Genomic_DNA"/>
</dbReference>
<name>M4BC50_HYAAE</name>
<keyword evidence="2" id="KW-1185">Reference proteome</keyword>
<dbReference type="AlphaFoldDB" id="M4BC50"/>
<organism evidence="1 2">
    <name type="scientific">Hyaloperonospora arabidopsidis (strain Emoy2)</name>
    <name type="common">Downy mildew agent</name>
    <name type="synonym">Peronospora arabidopsidis</name>
    <dbReference type="NCBI Taxonomy" id="559515"/>
    <lineage>
        <taxon>Eukaryota</taxon>
        <taxon>Sar</taxon>
        <taxon>Stramenopiles</taxon>
        <taxon>Oomycota</taxon>
        <taxon>Peronosporomycetes</taxon>
        <taxon>Peronosporales</taxon>
        <taxon>Peronosporaceae</taxon>
        <taxon>Hyaloperonospora</taxon>
    </lineage>
</organism>
<accession>M4BC50</accession>
<sequence>MLSASQLPQLGSLLTNASGTLPSTTCTVDSFRVNGSVLMKKPPMMQMVLILQMSLTI</sequence>
<dbReference type="InParanoid" id="M4BC50"/>
<dbReference type="VEuPathDB" id="FungiDB:HpaG803865"/>
<dbReference type="Proteomes" id="UP000011713">
    <property type="component" value="Unassembled WGS sequence"/>
</dbReference>
<dbReference type="EnsemblProtists" id="HpaT803865">
    <property type="protein sequence ID" value="HpaP803865"/>
    <property type="gene ID" value="HpaG803865"/>
</dbReference>
<reference evidence="1" key="2">
    <citation type="submission" date="2015-06" db="UniProtKB">
        <authorList>
            <consortium name="EnsemblProtists"/>
        </authorList>
    </citation>
    <scope>IDENTIFICATION</scope>
    <source>
        <strain evidence="1">Emoy2</strain>
    </source>
</reference>
<dbReference type="HOGENOM" id="CLU_3000509_0_0_1"/>
<proteinExistence type="predicted"/>
<reference evidence="2" key="1">
    <citation type="journal article" date="2010" name="Science">
        <title>Signatures of adaptation to obligate biotrophy in the Hyaloperonospora arabidopsidis genome.</title>
        <authorList>
            <person name="Baxter L."/>
            <person name="Tripathy S."/>
            <person name="Ishaque N."/>
            <person name="Boot N."/>
            <person name="Cabral A."/>
            <person name="Kemen E."/>
            <person name="Thines M."/>
            <person name="Ah-Fong A."/>
            <person name="Anderson R."/>
            <person name="Badejoko W."/>
            <person name="Bittner-Eddy P."/>
            <person name="Boore J.L."/>
            <person name="Chibucos M.C."/>
            <person name="Coates M."/>
            <person name="Dehal P."/>
            <person name="Delehaunty K."/>
            <person name="Dong S."/>
            <person name="Downton P."/>
            <person name="Dumas B."/>
            <person name="Fabro G."/>
            <person name="Fronick C."/>
            <person name="Fuerstenberg S.I."/>
            <person name="Fulton L."/>
            <person name="Gaulin E."/>
            <person name="Govers F."/>
            <person name="Hughes L."/>
            <person name="Humphray S."/>
            <person name="Jiang R.H."/>
            <person name="Judelson H."/>
            <person name="Kamoun S."/>
            <person name="Kyung K."/>
            <person name="Meijer H."/>
            <person name="Minx P."/>
            <person name="Morris P."/>
            <person name="Nelson J."/>
            <person name="Phuntumart V."/>
            <person name="Qutob D."/>
            <person name="Rehmany A."/>
            <person name="Rougon-Cardoso A."/>
            <person name="Ryden P."/>
            <person name="Torto-Alalibo T."/>
            <person name="Studholme D."/>
            <person name="Wang Y."/>
            <person name="Win J."/>
            <person name="Wood J."/>
            <person name="Clifton S.W."/>
            <person name="Rogers J."/>
            <person name="Van den Ackerveken G."/>
            <person name="Jones J.D."/>
            <person name="McDowell J.M."/>
            <person name="Beynon J."/>
            <person name="Tyler B.M."/>
        </authorList>
    </citation>
    <scope>NUCLEOTIDE SEQUENCE [LARGE SCALE GENOMIC DNA]</scope>
    <source>
        <strain evidence="2">Emoy2</strain>
    </source>
</reference>